<accession>A0A228HP21</accession>
<keyword evidence="1" id="KW-0812">Transmembrane</keyword>
<reference evidence="3" key="1">
    <citation type="submission" date="2017-06" db="EMBL/GenBank/DDBJ databases">
        <authorList>
            <person name="LiPuma J."/>
            <person name="Spilker T."/>
        </authorList>
    </citation>
    <scope>NUCLEOTIDE SEQUENCE [LARGE SCALE GENOMIC DNA]</scope>
    <source>
        <strain evidence="3">AU17325</strain>
    </source>
</reference>
<feature type="transmembrane region" description="Helical" evidence="1">
    <location>
        <begin position="63"/>
        <end position="87"/>
    </location>
</feature>
<protein>
    <submittedName>
        <fullName evidence="2">Conjugal transfer protein TrbC</fullName>
    </submittedName>
</protein>
<name>A0A228HP21_9BURK</name>
<dbReference type="RefSeq" id="WP_059888737.1">
    <property type="nucleotide sequence ID" value="NZ_CP091649.1"/>
</dbReference>
<gene>
    <name evidence="2" type="ORF">CFB84_41740</name>
</gene>
<evidence type="ECO:0000313" key="3">
    <source>
        <dbReference type="Proteomes" id="UP000214600"/>
    </source>
</evidence>
<comment type="caution">
    <text evidence="2">The sequence shown here is derived from an EMBL/GenBank/DDBJ whole genome shotgun (WGS) entry which is preliminary data.</text>
</comment>
<dbReference type="AlphaFoldDB" id="A0A228HP21"/>
<evidence type="ECO:0000313" key="2">
    <source>
        <dbReference type="EMBL" id="OXI31921.1"/>
    </source>
</evidence>
<evidence type="ECO:0000256" key="1">
    <source>
        <dbReference type="SAM" id="Phobius"/>
    </source>
</evidence>
<reference evidence="2 3" key="2">
    <citation type="submission" date="2017-08" db="EMBL/GenBank/DDBJ databases">
        <title>WGS of novel Burkholderia cepaca complex species.</title>
        <authorList>
            <person name="Lipuma J."/>
            <person name="Spilker T."/>
        </authorList>
    </citation>
    <scope>NUCLEOTIDE SEQUENCE [LARGE SCALE GENOMIC DNA]</scope>
    <source>
        <strain evidence="2 3">AU17325</strain>
    </source>
</reference>
<dbReference type="Pfam" id="PF04956">
    <property type="entry name" value="TrbC"/>
    <property type="match status" value="1"/>
</dbReference>
<feature type="transmembrane region" description="Helical" evidence="1">
    <location>
        <begin position="94"/>
        <end position="115"/>
    </location>
</feature>
<dbReference type="InterPro" id="IPR007039">
    <property type="entry name" value="TrbC/VirB2"/>
</dbReference>
<organism evidence="2 3">
    <name type="scientific">Burkholderia aenigmatica</name>
    <dbReference type="NCBI Taxonomy" id="2015348"/>
    <lineage>
        <taxon>Bacteria</taxon>
        <taxon>Pseudomonadati</taxon>
        <taxon>Pseudomonadota</taxon>
        <taxon>Betaproteobacteria</taxon>
        <taxon>Burkholderiales</taxon>
        <taxon>Burkholderiaceae</taxon>
        <taxon>Burkholderia</taxon>
        <taxon>Burkholderia cepacia complex</taxon>
    </lineage>
</organism>
<sequence length="126" mass="13190">MTKLFNAFARSASAKVRSAAHYLFGRGQIRSTLIAAAIAFATPAAHAVDLSDLGNAASMICLIQAYVSGPVLFCIGIVVIIMAAIMIANSESNIVKFLATVFIGLGVAACAIPIVKNRMHIDYTCA</sequence>
<dbReference type="EMBL" id="NKFA01000042">
    <property type="protein sequence ID" value="OXI31921.1"/>
    <property type="molecule type" value="Genomic_DNA"/>
</dbReference>
<keyword evidence="1" id="KW-0472">Membrane</keyword>
<keyword evidence="1" id="KW-1133">Transmembrane helix</keyword>
<dbReference type="Proteomes" id="UP000214600">
    <property type="component" value="Unassembled WGS sequence"/>
</dbReference>
<dbReference type="OrthoDB" id="9029360at2"/>
<proteinExistence type="predicted"/>